<proteinExistence type="predicted"/>
<accession>A0A7J0BHP4</accession>
<dbReference type="InterPro" id="IPR054648">
    <property type="entry name" value="TudS-rel"/>
</dbReference>
<dbReference type="Proteomes" id="UP000503840">
    <property type="component" value="Unassembled WGS sequence"/>
</dbReference>
<evidence type="ECO:0000313" key="1">
    <source>
        <dbReference type="EMBL" id="GFM32732.1"/>
    </source>
</evidence>
<dbReference type="NCBIfam" id="NF045597">
    <property type="entry name" value="TudS_rel_CD3072"/>
    <property type="match status" value="1"/>
</dbReference>
<dbReference type="RefSeq" id="WP_174404416.1">
    <property type="nucleotide sequence ID" value="NZ_BLVO01000012.1"/>
</dbReference>
<evidence type="ECO:0000313" key="2">
    <source>
        <dbReference type="Proteomes" id="UP000503840"/>
    </source>
</evidence>
<gene>
    <name evidence="1" type="ORF">DSM101010T_10970</name>
</gene>
<dbReference type="AlphaFoldDB" id="A0A7J0BHP4"/>
<organism evidence="1 2">
    <name type="scientific">Desulfovibrio subterraneus</name>
    <dbReference type="NCBI Taxonomy" id="2718620"/>
    <lineage>
        <taxon>Bacteria</taxon>
        <taxon>Pseudomonadati</taxon>
        <taxon>Thermodesulfobacteriota</taxon>
        <taxon>Desulfovibrionia</taxon>
        <taxon>Desulfovibrionales</taxon>
        <taxon>Desulfovibrionaceae</taxon>
        <taxon>Desulfovibrio</taxon>
    </lineage>
</organism>
<reference evidence="1 2" key="1">
    <citation type="submission" date="2020-05" db="EMBL/GenBank/DDBJ databases">
        <title>Draft genome sequence of Desulfovibrio sp. strain HN2T.</title>
        <authorList>
            <person name="Ueno A."/>
            <person name="Tamazawa S."/>
            <person name="Tamamura S."/>
            <person name="Murakami T."/>
            <person name="Kiyama T."/>
            <person name="Inomata H."/>
            <person name="Amano Y."/>
            <person name="Miyakawa K."/>
            <person name="Tamaki H."/>
            <person name="Naganuma T."/>
            <person name="Kaneko K."/>
        </authorList>
    </citation>
    <scope>NUCLEOTIDE SEQUENCE [LARGE SCALE GENOMIC DNA]</scope>
    <source>
        <strain evidence="1 2">HN2</strain>
    </source>
</reference>
<comment type="caution">
    <text evidence="1">The sequence shown here is derived from an EMBL/GenBank/DDBJ whole genome shotgun (WGS) entry which is preliminary data.</text>
</comment>
<sequence length="187" mass="20061">MPFSDSRGNRVVFVCHCLLNANAKVDGLARYAACHAPVMQALAESGCGVVQLPCPEFLHMGPKRWWQSKGQYDTPAYRRHCAGLAETVVDQAVMYASAGVEIAGLLGVEGSPCCGVRQIYDHPEWGGRPCDPDVATAKRGGRGIWIDELLACFERRGCAAPALYGVGNEAEETAMPEALSAFLGCNE</sequence>
<dbReference type="EMBL" id="BLVO01000012">
    <property type="protein sequence ID" value="GFM32732.1"/>
    <property type="molecule type" value="Genomic_DNA"/>
</dbReference>
<evidence type="ECO:0008006" key="3">
    <source>
        <dbReference type="Google" id="ProtNLM"/>
    </source>
</evidence>
<keyword evidence="2" id="KW-1185">Reference proteome</keyword>
<protein>
    <recommendedName>
        <fullName evidence="3">DUF523 domain-containing protein</fullName>
    </recommendedName>
</protein>
<name>A0A7J0BHP4_9BACT</name>